<comment type="caution">
    <text evidence="1">The sequence shown here is derived from an EMBL/GenBank/DDBJ whole genome shotgun (WGS) entry which is preliminary data.</text>
</comment>
<dbReference type="OrthoDB" id="3617323at2"/>
<dbReference type="RefSeq" id="WP_142000328.1">
    <property type="nucleotide sequence ID" value="NZ_VFML01000001.1"/>
</dbReference>
<dbReference type="Proteomes" id="UP000320876">
    <property type="component" value="Unassembled WGS sequence"/>
</dbReference>
<sequence length="254" mass="28774">MTSSIRLQHVYSPDHYLRAVNVWKRLIDNHLTSIAHDERGYSRYADRIEDEHLYALIVSDGEETDGYGPVTLTLAEYCDYGGSCVDAANVKSFDGEFGWVSTSTNGVHGSGSAWVQLGELPDIDDIDNGLAMLEMLADTMDGLTDYPLISDEAHSEYVNELAEEAWDQFLGWDVRSELAELLGCDEYHLDDFQFSEDEIRELYYSFEDNEWNCETATSVVNGRHDEAVQAIADHIISEWRKPWVDPNQLTLTDA</sequence>
<dbReference type="EMBL" id="VFML01000001">
    <property type="protein sequence ID" value="TQJ04679.1"/>
    <property type="molecule type" value="Genomic_DNA"/>
</dbReference>
<gene>
    <name evidence="1" type="ORF">FB471_4484</name>
</gene>
<protein>
    <submittedName>
        <fullName evidence="1">Uncharacterized protein</fullName>
    </submittedName>
</protein>
<accession>A0A542DNJ3</accession>
<proteinExistence type="predicted"/>
<reference evidence="1 2" key="1">
    <citation type="submission" date="2019-06" db="EMBL/GenBank/DDBJ databases">
        <title>Sequencing the genomes of 1000 actinobacteria strains.</title>
        <authorList>
            <person name="Klenk H.-P."/>
        </authorList>
    </citation>
    <scope>NUCLEOTIDE SEQUENCE [LARGE SCALE GENOMIC DNA]</scope>
    <source>
        <strain evidence="1 2">DSM 45679</strain>
    </source>
</reference>
<keyword evidence="2" id="KW-1185">Reference proteome</keyword>
<name>A0A542DNJ3_AMYCI</name>
<evidence type="ECO:0000313" key="2">
    <source>
        <dbReference type="Proteomes" id="UP000320876"/>
    </source>
</evidence>
<evidence type="ECO:0000313" key="1">
    <source>
        <dbReference type="EMBL" id="TQJ04679.1"/>
    </source>
</evidence>
<organism evidence="1 2">
    <name type="scientific">Amycolatopsis cihanbeyliensis</name>
    <dbReference type="NCBI Taxonomy" id="1128664"/>
    <lineage>
        <taxon>Bacteria</taxon>
        <taxon>Bacillati</taxon>
        <taxon>Actinomycetota</taxon>
        <taxon>Actinomycetes</taxon>
        <taxon>Pseudonocardiales</taxon>
        <taxon>Pseudonocardiaceae</taxon>
        <taxon>Amycolatopsis</taxon>
    </lineage>
</organism>
<dbReference type="AlphaFoldDB" id="A0A542DNJ3"/>